<feature type="compositionally biased region" description="Basic and acidic residues" evidence="1">
    <location>
        <begin position="119"/>
        <end position="132"/>
    </location>
</feature>
<sequence>MKAFCKPFRCLSFLGGRKPPEQYSAAEGQHLAKAEEDEDEDDFFGDSWGEGGASGSSASQTKEAEAQRGGVDRNPTRETTTKRPVAPSSSASQASQASPAPKGSKKQEADFFNELGMEPEYRAPRILEKDANKGASVSSLLDEGAEVSTAGWGNDDLDL</sequence>
<protein>
    <submittedName>
        <fullName evidence="2">Uncharacterized protein</fullName>
    </submittedName>
</protein>
<feature type="compositionally biased region" description="Acidic residues" evidence="1">
    <location>
        <begin position="35"/>
        <end position="44"/>
    </location>
</feature>
<evidence type="ECO:0000313" key="3">
    <source>
        <dbReference type="EMBL" id="CAL4778310.1"/>
    </source>
</evidence>
<reference evidence="3 4" key="2">
    <citation type="submission" date="2024-05" db="EMBL/GenBank/DDBJ databases">
        <authorList>
            <person name="Chen Y."/>
            <person name="Shah S."/>
            <person name="Dougan E. K."/>
            <person name="Thang M."/>
            <person name="Chan C."/>
        </authorList>
    </citation>
    <scope>NUCLEOTIDE SEQUENCE [LARGE SCALE GENOMIC DNA]</scope>
</reference>
<evidence type="ECO:0000256" key="1">
    <source>
        <dbReference type="SAM" id="MobiDB-lite"/>
    </source>
</evidence>
<dbReference type="EMBL" id="CAMXCT010001537">
    <property type="protein sequence ID" value="CAI3990998.1"/>
    <property type="molecule type" value="Genomic_DNA"/>
</dbReference>
<dbReference type="EMBL" id="CAMXCT020001537">
    <property type="protein sequence ID" value="CAL1144373.1"/>
    <property type="molecule type" value="Genomic_DNA"/>
</dbReference>
<accession>A0A9P1CHY9</accession>
<evidence type="ECO:0000313" key="4">
    <source>
        <dbReference type="Proteomes" id="UP001152797"/>
    </source>
</evidence>
<organism evidence="2">
    <name type="scientific">Cladocopium goreaui</name>
    <dbReference type="NCBI Taxonomy" id="2562237"/>
    <lineage>
        <taxon>Eukaryota</taxon>
        <taxon>Sar</taxon>
        <taxon>Alveolata</taxon>
        <taxon>Dinophyceae</taxon>
        <taxon>Suessiales</taxon>
        <taxon>Symbiodiniaceae</taxon>
        <taxon>Cladocopium</taxon>
    </lineage>
</organism>
<keyword evidence="4" id="KW-1185">Reference proteome</keyword>
<feature type="region of interest" description="Disordered" evidence="1">
    <location>
        <begin position="14"/>
        <end position="159"/>
    </location>
</feature>
<dbReference type="AlphaFoldDB" id="A0A9P1CHY9"/>
<feature type="compositionally biased region" description="Low complexity" evidence="1">
    <location>
        <begin position="86"/>
        <end position="101"/>
    </location>
</feature>
<dbReference type="OrthoDB" id="435144at2759"/>
<comment type="caution">
    <text evidence="2">The sequence shown here is derived from an EMBL/GenBank/DDBJ whole genome shotgun (WGS) entry which is preliminary data.</text>
</comment>
<dbReference type="Proteomes" id="UP001152797">
    <property type="component" value="Unassembled WGS sequence"/>
</dbReference>
<name>A0A9P1CHY9_9DINO</name>
<feature type="compositionally biased region" description="Basic and acidic residues" evidence="1">
    <location>
        <begin position="62"/>
        <end position="81"/>
    </location>
</feature>
<evidence type="ECO:0000313" key="2">
    <source>
        <dbReference type="EMBL" id="CAI3990998.1"/>
    </source>
</evidence>
<proteinExistence type="predicted"/>
<gene>
    <name evidence="2" type="ORF">C1SCF055_LOCUS17935</name>
</gene>
<dbReference type="EMBL" id="CAMXCT030001537">
    <property type="protein sequence ID" value="CAL4778310.1"/>
    <property type="molecule type" value="Genomic_DNA"/>
</dbReference>
<reference evidence="2" key="1">
    <citation type="submission" date="2022-10" db="EMBL/GenBank/DDBJ databases">
        <authorList>
            <person name="Chen Y."/>
            <person name="Dougan E. K."/>
            <person name="Chan C."/>
            <person name="Rhodes N."/>
            <person name="Thang M."/>
        </authorList>
    </citation>
    <scope>NUCLEOTIDE SEQUENCE</scope>
</reference>